<evidence type="ECO:0008006" key="3">
    <source>
        <dbReference type="Google" id="ProtNLM"/>
    </source>
</evidence>
<reference evidence="1 2" key="1">
    <citation type="submission" date="2016-10" db="EMBL/GenBank/DDBJ databases">
        <authorList>
            <person name="Varghese N."/>
            <person name="Submissions S."/>
        </authorList>
    </citation>
    <scope>NUCLEOTIDE SEQUENCE [LARGE SCALE GENOMIC DNA]</scope>
    <source>
        <strain evidence="1 2">DSM 22022</strain>
    </source>
</reference>
<dbReference type="EMBL" id="FMUQ01000004">
    <property type="protein sequence ID" value="SCX87281.1"/>
    <property type="molecule type" value="Genomic_DNA"/>
</dbReference>
<protein>
    <recommendedName>
        <fullName evidence="3">Lipoprotein</fullName>
    </recommendedName>
</protein>
<comment type="caution">
    <text evidence="1">The sequence shown here is derived from an EMBL/GenBank/DDBJ whole genome shotgun (WGS) entry which is preliminary data.</text>
</comment>
<keyword evidence="2" id="KW-1185">Reference proteome</keyword>
<sequence length="103" mass="11627">MKKTIIAAFVVSAGVIACSSPVENRPQAPLDMQTVRHYQNKVYGGNTVPAAQRVKEQPVVDTPMNVSDTRRQDRLDTRQTVRPGNVVIVPSIGYGYHHHRYRW</sequence>
<accession>A0A1G5BAU3</accession>
<organism evidence="1 2">
    <name type="scientific">Basfia succiniciproducens</name>
    <dbReference type="NCBI Taxonomy" id="653940"/>
    <lineage>
        <taxon>Bacteria</taxon>
        <taxon>Pseudomonadati</taxon>
        <taxon>Pseudomonadota</taxon>
        <taxon>Gammaproteobacteria</taxon>
        <taxon>Pasteurellales</taxon>
        <taxon>Pasteurellaceae</taxon>
        <taxon>Basfia</taxon>
    </lineage>
</organism>
<evidence type="ECO:0000313" key="1">
    <source>
        <dbReference type="EMBL" id="SCX87281.1"/>
    </source>
</evidence>
<evidence type="ECO:0000313" key="2">
    <source>
        <dbReference type="Proteomes" id="UP000199588"/>
    </source>
</evidence>
<gene>
    <name evidence="1" type="ORF">SAMN02910354_00667</name>
</gene>
<dbReference type="PROSITE" id="PS51257">
    <property type="entry name" value="PROKAR_LIPOPROTEIN"/>
    <property type="match status" value="1"/>
</dbReference>
<name>A0A1G5BAU3_9PAST</name>
<dbReference type="RefSeq" id="WP_011199792.1">
    <property type="nucleotide sequence ID" value="NZ_CP015031.1"/>
</dbReference>
<dbReference type="Proteomes" id="UP000199588">
    <property type="component" value="Unassembled WGS sequence"/>
</dbReference>
<proteinExistence type="predicted"/>